<dbReference type="OrthoDB" id="9795306at2"/>
<dbReference type="Pfam" id="PF00903">
    <property type="entry name" value="Glyoxalase"/>
    <property type="match status" value="1"/>
</dbReference>
<dbReference type="Proteomes" id="UP000007029">
    <property type="component" value="Chromosome"/>
</dbReference>
<dbReference type="InterPro" id="IPR037523">
    <property type="entry name" value="VOC_core"/>
</dbReference>
<dbReference type="Gene3D" id="3.10.180.10">
    <property type="entry name" value="2,3-Dihydroxybiphenyl 1,2-Dioxygenase, domain 1"/>
    <property type="match status" value="1"/>
</dbReference>
<keyword evidence="3" id="KW-1185">Reference proteome</keyword>
<accession>Q16BW9</accession>
<sequence length="187" mass="19819">MTNIKKVAPIPRGYRSLTPHITTADVQYTIDLYTAALGAEVVETETVPDSDVLVGAVVKIGNSTLSISLGTAYGAGVLSLHHYVEDIDASWDAAIATGFVPLRAIEETYWGDRSGLLVDPMGIQWSLGQRVLRLTAEERDARARAAYGIAPEVSYDAAEAEHGAQDFATAEVIPAAEPAAQGGEALH</sequence>
<dbReference type="EMBL" id="CP000362">
    <property type="protein sequence ID" value="ABG30524.1"/>
    <property type="molecule type" value="Genomic_DNA"/>
</dbReference>
<proteinExistence type="predicted"/>
<protein>
    <submittedName>
        <fullName evidence="2">Glyoxalase family protein, putative</fullName>
    </submittedName>
</protein>
<dbReference type="SUPFAM" id="SSF54593">
    <property type="entry name" value="Glyoxalase/Bleomycin resistance protein/Dihydroxybiphenyl dioxygenase"/>
    <property type="match status" value="1"/>
</dbReference>
<organism evidence="2 3">
    <name type="scientific">Roseobacter denitrificans (strain ATCC 33942 / OCh 114)</name>
    <name type="common">Erythrobacter sp. (strain OCh 114)</name>
    <name type="synonym">Roseobacter denitrificans</name>
    <dbReference type="NCBI Taxonomy" id="375451"/>
    <lineage>
        <taxon>Bacteria</taxon>
        <taxon>Pseudomonadati</taxon>
        <taxon>Pseudomonadota</taxon>
        <taxon>Alphaproteobacteria</taxon>
        <taxon>Rhodobacterales</taxon>
        <taxon>Roseobacteraceae</taxon>
        <taxon>Roseobacter</taxon>
    </lineage>
</organism>
<name>Q16BW9_ROSDO</name>
<dbReference type="PROSITE" id="PS51819">
    <property type="entry name" value="VOC"/>
    <property type="match status" value="1"/>
</dbReference>
<dbReference type="PANTHER" id="PTHR34109">
    <property type="entry name" value="BNAUNNG04460D PROTEIN-RELATED"/>
    <property type="match status" value="1"/>
</dbReference>
<dbReference type="InterPro" id="IPR004360">
    <property type="entry name" value="Glyas_Fos-R_dOase_dom"/>
</dbReference>
<dbReference type="eggNOG" id="COG2764">
    <property type="taxonomic scope" value="Bacteria"/>
</dbReference>
<evidence type="ECO:0000259" key="1">
    <source>
        <dbReference type="PROSITE" id="PS51819"/>
    </source>
</evidence>
<dbReference type="RefSeq" id="WP_011567146.1">
    <property type="nucleotide sequence ID" value="NC_008209.1"/>
</dbReference>
<dbReference type="STRING" id="375451.RD1_0851"/>
<reference evidence="2 3" key="1">
    <citation type="journal article" date="2007" name="J. Bacteriol.">
        <title>The complete genome sequence of Roseobacter denitrificans reveals a mixotrophic rather than photosynthetic metabolism.</title>
        <authorList>
            <person name="Swingley W.D."/>
            <person name="Sadekar S."/>
            <person name="Mastrian S.D."/>
            <person name="Matthies H.J."/>
            <person name="Hao J."/>
            <person name="Ramos H."/>
            <person name="Acharya C.R."/>
            <person name="Conrad A.L."/>
            <person name="Taylor H.L."/>
            <person name="Dejesa L.C."/>
            <person name="Shah M.K."/>
            <person name="O'huallachain M.E."/>
            <person name="Lince M.T."/>
            <person name="Blankenship R.E."/>
            <person name="Beatty J.T."/>
            <person name="Touchman J.W."/>
        </authorList>
    </citation>
    <scope>NUCLEOTIDE SEQUENCE [LARGE SCALE GENOMIC DNA]</scope>
    <source>
        <strain evidence="3">ATCC 33942 / OCh 114</strain>
    </source>
</reference>
<dbReference type="InterPro" id="IPR029068">
    <property type="entry name" value="Glyas_Bleomycin-R_OHBP_Dase"/>
</dbReference>
<evidence type="ECO:0000313" key="2">
    <source>
        <dbReference type="EMBL" id="ABG30524.1"/>
    </source>
</evidence>
<dbReference type="KEGG" id="rde:RD1_0851"/>
<dbReference type="HOGENOM" id="CLU_046006_11_2_5"/>
<dbReference type="AlphaFoldDB" id="Q16BW9"/>
<dbReference type="PANTHER" id="PTHR34109:SF1">
    <property type="entry name" value="VOC DOMAIN-CONTAINING PROTEIN"/>
    <property type="match status" value="1"/>
</dbReference>
<evidence type="ECO:0000313" key="3">
    <source>
        <dbReference type="Proteomes" id="UP000007029"/>
    </source>
</evidence>
<gene>
    <name evidence="2" type="ordered locus">RD1_0851</name>
</gene>
<feature type="domain" description="VOC" evidence="1">
    <location>
        <begin position="13"/>
        <end position="130"/>
    </location>
</feature>